<dbReference type="InterPro" id="IPR036097">
    <property type="entry name" value="HisK_dim/P_sf"/>
</dbReference>
<keyword evidence="8" id="KW-0808">Transferase</keyword>
<keyword evidence="5" id="KW-0175">Coiled coil</keyword>
<dbReference type="SUPFAM" id="SSF47384">
    <property type="entry name" value="Homodimeric domain of signal transducing histidine kinase"/>
    <property type="match status" value="1"/>
</dbReference>
<dbReference type="Pfam" id="PF00512">
    <property type="entry name" value="HisKA"/>
    <property type="match status" value="1"/>
</dbReference>
<feature type="domain" description="Response regulatory" evidence="7">
    <location>
        <begin position="443"/>
        <end position="556"/>
    </location>
</feature>
<dbReference type="InterPro" id="IPR003594">
    <property type="entry name" value="HATPase_dom"/>
</dbReference>
<dbReference type="Pfam" id="PF02518">
    <property type="entry name" value="HATPase_c"/>
    <property type="match status" value="1"/>
</dbReference>
<dbReference type="InterPro" id="IPR004358">
    <property type="entry name" value="Sig_transdc_His_kin-like_C"/>
</dbReference>
<dbReference type="PROSITE" id="PS50110">
    <property type="entry name" value="RESPONSE_REGULATORY"/>
    <property type="match status" value="2"/>
</dbReference>
<gene>
    <name evidence="8" type="ORF">MTUNDRAET4_2798</name>
</gene>
<dbReference type="Gene3D" id="3.30.565.10">
    <property type="entry name" value="Histidine kinase-like ATPase, C-terminal domain"/>
    <property type="match status" value="1"/>
</dbReference>
<evidence type="ECO:0000259" key="6">
    <source>
        <dbReference type="PROSITE" id="PS50109"/>
    </source>
</evidence>
<feature type="modified residue" description="4-aspartylphosphate" evidence="4">
    <location>
        <position position="57"/>
    </location>
</feature>
<dbReference type="PROSITE" id="PS50109">
    <property type="entry name" value="HIS_KIN"/>
    <property type="match status" value="1"/>
</dbReference>
<evidence type="ECO:0000256" key="4">
    <source>
        <dbReference type="PROSITE-ProRule" id="PRU00169"/>
    </source>
</evidence>
<dbReference type="InterPro" id="IPR011006">
    <property type="entry name" value="CheY-like_superfamily"/>
</dbReference>
<dbReference type="InterPro" id="IPR003661">
    <property type="entry name" value="HisK_dim/P_dom"/>
</dbReference>
<dbReference type="InterPro" id="IPR005467">
    <property type="entry name" value="His_kinase_dom"/>
</dbReference>
<feature type="domain" description="Response regulatory" evidence="7">
    <location>
        <begin position="8"/>
        <end position="125"/>
    </location>
</feature>
<dbReference type="PRINTS" id="PR00344">
    <property type="entry name" value="BCTRLSENSOR"/>
</dbReference>
<dbReference type="SMART" id="SM00387">
    <property type="entry name" value="HATPase_c"/>
    <property type="match status" value="1"/>
</dbReference>
<dbReference type="SMART" id="SM00388">
    <property type="entry name" value="HisKA"/>
    <property type="match status" value="1"/>
</dbReference>
<dbReference type="SUPFAM" id="SSF55874">
    <property type="entry name" value="ATPase domain of HSP90 chaperone/DNA topoisomerase II/histidine kinase"/>
    <property type="match status" value="1"/>
</dbReference>
<feature type="modified residue" description="4-aspartylphosphate" evidence="4">
    <location>
        <position position="493"/>
    </location>
</feature>
<dbReference type="OrthoDB" id="9796100at2"/>
<dbReference type="Gene3D" id="1.10.287.130">
    <property type="match status" value="1"/>
</dbReference>
<dbReference type="SUPFAM" id="SSF52172">
    <property type="entry name" value="CheY-like"/>
    <property type="match status" value="2"/>
</dbReference>
<keyword evidence="8" id="KW-0418">Kinase</keyword>
<comment type="catalytic activity">
    <reaction evidence="1">
        <text>ATP + protein L-histidine = ADP + protein N-phospho-L-histidine.</text>
        <dbReference type="EC" id="2.7.13.3"/>
    </reaction>
</comment>
<evidence type="ECO:0000259" key="7">
    <source>
        <dbReference type="PROSITE" id="PS50110"/>
    </source>
</evidence>
<dbReference type="SMART" id="SM00448">
    <property type="entry name" value="REC"/>
    <property type="match status" value="2"/>
</dbReference>
<dbReference type="InterPro" id="IPR001789">
    <property type="entry name" value="Sig_transdc_resp-reg_receiver"/>
</dbReference>
<proteinExistence type="predicted"/>
<dbReference type="RefSeq" id="WP_134490142.1">
    <property type="nucleotide sequence ID" value="NZ_CP139089.1"/>
</dbReference>
<dbReference type="InterPro" id="IPR036890">
    <property type="entry name" value="HATPase_C_sf"/>
</dbReference>
<dbReference type="GO" id="GO:0000155">
    <property type="term" value="F:phosphorelay sensor kinase activity"/>
    <property type="evidence" value="ECO:0007669"/>
    <property type="project" value="InterPro"/>
</dbReference>
<dbReference type="KEGG" id="mtun:MTUNDRAET4_2798"/>
<dbReference type="EMBL" id="LR536450">
    <property type="protein sequence ID" value="VFU09685.1"/>
    <property type="molecule type" value="Genomic_DNA"/>
</dbReference>
<keyword evidence="3 4" id="KW-0597">Phosphoprotein</keyword>
<accession>A0A4U8Z2V6</accession>
<sequence length="558" mass="60268">MNAKEKVNILLVDDQPGKLLSYEAILGELDENLVKAGSAREAFEHLLKTDIAVILIDVCMPELNGFELAAMIREHPRFQRVAIIFVSAVQIADPDLLRGYEAGAVDYVPVPVIPEVLRAKVKVFAELHQKTRQLERLNAELEARVAERTAALERSTAQLKRLNQDLEQRIEERTHERERALAQLFEAQKMDAIGQLTGGVAHDFNNLLTAVMGSLELLKKRLPDDARMKRLVDTAMQGAERGAALTQRLLAFSRRQELKPEAVDVAQLIHGMEELLTRALGPGVQIEKRLPPDLKLARVDGNQLELALLNLVVNARDAMPSGGAIMIAASNEVITAQNARKGMSPGVYVRISVIDAGFGMDTETLVKAADPFFTTKGPTKGTGLGLSMVQGLAAQSGGAIEISSEVGVGTTVDLWLPQAEPGTQRRFGGDGRKAPELRLAPCTVLLVDDDVLVSAGTASILEDLGHSVIVAHSGAEALRILQSGASPDLIITDYAMPGMTGLELARSVREKYPDIPILLASGYAELPLPAMGGEALPRLAKPFRQDELVAAMAEASSR</sequence>
<evidence type="ECO:0000256" key="1">
    <source>
        <dbReference type="ARBA" id="ARBA00000085"/>
    </source>
</evidence>
<dbReference type="Pfam" id="PF00072">
    <property type="entry name" value="Response_reg"/>
    <property type="match status" value="2"/>
</dbReference>
<feature type="coiled-coil region" evidence="5">
    <location>
        <begin position="120"/>
        <end position="183"/>
    </location>
</feature>
<feature type="domain" description="Histidine kinase" evidence="6">
    <location>
        <begin position="199"/>
        <end position="420"/>
    </location>
</feature>
<evidence type="ECO:0000256" key="5">
    <source>
        <dbReference type="SAM" id="Coils"/>
    </source>
</evidence>
<dbReference type="Gene3D" id="3.40.50.2300">
    <property type="match status" value="2"/>
</dbReference>
<evidence type="ECO:0000313" key="8">
    <source>
        <dbReference type="EMBL" id="VFU09685.1"/>
    </source>
</evidence>
<evidence type="ECO:0000256" key="3">
    <source>
        <dbReference type="ARBA" id="ARBA00022553"/>
    </source>
</evidence>
<dbReference type="CDD" id="cd00082">
    <property type="entry name" value="HisKA"/>
    <property type="match status" value="1"/>
</dbReference>
<protein>
    <recommendedName>
        <fullName evidence="2">histidine kinase</fullName>
        <ecNumber evidence="2">2.7.13.3</ecNumber>
    </recommendedName>
</protein>
<dbReference type="Proteomes" id="UP000294360">
    <property type="component" value="Chromosome"/>
</dbReference>
<organism evidence="8 9">
    <name type="scientific">Methylocella tundrae</name>
    <dbReference type="NCBI Taxonomy" id="227605"/>
    <lineage>
        <taxon>Bacteria</taxon>
        <taxon>Pseudomonadati</taxon>
        <taxon>Pseudomonadota</taxon>
        <taxon>Alphaproteobacteria</taxon>
        <taxon>Hyphomicrobiales</taxon>
        <taxon>Beijerinckiaceae</taxon>
        <taxon>Methylocella</taxon>
    </lineage>
</organism>
<name>A0A4U8Z2V6_METTU</name>
<dbReference type="PANTHER" id="PTHR43065:SF49">
    <property type="entry name" value="HISTIDINE KINASE"/>
    <property type="match status" value="1"/>
</dbReference>
<evidence type="ECO:0000313" key="9">
    <source>
        <dbReference type="Proteomes" id="UP000294360"/>
    </source>
</evidence>
<dbReference type="AlphaFoldDB" id="A0A4U8Z2V6"/>
<dbReference type="PANTHER" id="PTHR43065">
    <property type="entry name" value="SENSOR HISTIDINE KINASE"/>
    <property type="match status" value="1"/>
</dbReference>
<dbReference type="EC" id="2.7.13.3" evidence="2"/>
<reference evidence="8 9" key="1">
    <citation type="submission" date="2019-03" db="EMBL/GenBank/DDBJ databases">
        <authorList>
            <person name="Kox A.R. M."/>
        </authorList>
    </citation>
    <scope>NUCLEOTIDE SEQUENCE [LARGE SCALE GENOMIC DNA]</scope>
    <source>
        <strain evidence="8">MTUNDRAET4 annotated genome</strain>
    </source>
</reference>
<evidence type="ECO:0000256" key="2">
    <source>
        <dbReference type="ARBA" id="ARBA00012438"/>
    </source>
</evidence>